<evidence type="ECO:0000313" key="2">
    <source>
        <dbReference type="Proteomes" id="UP000242224"/>
    </source>
</evidence>
<keyword evidence="2" id="KW-1185">Reference proteome</keyword>
<protein>
    <recommendedName>
        <fullName evidence="3">DUF1236 domain-containing protein</fullName>
    </recommendedName>
</protein>
<evidence type="ECO:0008006" key="3">
    <source>
        <dbReference type="Google" id="ProtNLM"/>
    </source>
</evidence>
<accession>A0ABX3MIL3</accession>
<proteinExistence type="predicted"/>
<dbReference type="Proteomes" id="UP000242224">
    <property type="component" value="Unassembled WGS sequence"/>
</dbReference>
<organism evidence="1 2">
    <name type="scientific">Thioclava marina</name>
    <dbReference type="NCBI Taxonomy" id="1915077"/>
    <lineage>
        <taxon>Bacteria</taxon>
        <taxon>Pseudomonadati</taxon>
        <taxon>Pseudomonadota</taxon>
        <taxon>Alphaproteobacteria</taxon>
        <taxon>Rhodobacterales</taxon>
        <taxon>Paracoccaceae</taxon>
        <taxon>Thioclava</taxon>
    </lineage>
</organism>
<comment type="caution">
    <text evidence="1">The sequence shown here is derived from an EMBL/GenBank/DDBJ whole genome shotgun (WGS) entry which is preliminary data.</text>
</comment>
<gene>
    <name evidence="1" type="ORF">BMG00_16970</name>
</gene>
<reference evidence="1 2" key="1">
    <citation type="submission" date="2016-11" db="EMBL/GenBank/DDBJ databases">
        <title>A multilocus sequence analysis scheme for characterization of bacteria in the genus Thioclava.</title>
        <authorList>
            <person name="Liu Y."/>
            <person name="Shao Z."/>
        </authorList>
    </citation>
    <scope>NUCLEOTIDE SEQUENCE [LARGE SCALE GENOMIC DNA]</scope>
    <source>
        <strain evidence="1 2">11.10-0-13</strain>
    </source>
</reference>
<evidence type="ECO:0000313" key="1">
    <source>
        <dbReference type="EMBL" id="OOY11406.1"/>
    </source>
</evidence>
<dbReference type="EMBL" id="MPZS01000003">
    <property type="protein sequence ID" value="OOY11406.1"/>
    <property type="molecule type" value="Genomic_DNA"/>
</dbReference>
<name>A0ABX3MIL3_9RHOB</name>
<sequence length="127" mass="14171">MLALVILALPASAQDVEVMRGGKRVVGQAESNATTKPECKTLSTGDTFCKVERNGVSRWVLQGQMQPDFKVGEIFPVYDHSMVMNLNRYDLPPVTGAWRYYVVRGVIYKVGADSHKVLEVMGRAIRR</sequence>